<evidence type="ECO:0000256" key="1">
    <source>
        <dbReference type="SAM" id="Phobius"/>
    </source>
</evidence>
<evidence type="ECO:0000313" key="3">
    <source>
        <dbReference type="Proteomes" id="UP000034793"/>
    </source>
</evidence>
<keyword evidence="1" id="KW-0472">Membrane</keyword>
<evidence type="ECO:0008006" key="4">
    <source>
        <dbReference type="Google" id="ProtNLM"/>
    </source>
</evidence>
<name>A0A0G0S7V9_9BACT</name>
<accession>A0A0G0S7V9</accession>
<reference evidence="2 3" key="1">
    <citation type="journal article" date="2015" name="Nature">
        <title>rRNA introns, odd ribosomes, and small enigmatic genomes across a large radiation of phyla.</title>
        <authorList>
            <person name="Brown C.T."/>
            <person name="Hug L.A."/>
            <person name="Thomas B.C."/>
            <person name="Sharon I."/>
            <person name="Castelle C.J."/>
            <person name="Singh A."/>
            <person name="Wilkins M.J."/>
            <person name="Williams K.H."/>
            <person name="Banfield J.F."/>
        </authorList>
    </citation>
    <scope>NUCLEOTIDE SEQUENCE [LARGE SCALE GENOMIC DNA]</scope>
</reference>
<dbReference type="Proteomes" id="UP000034793">
    <property type="component" value="Unassembled WGS sequence"/>
</dbReference>
<dbReference type="AlphaFoldDB" id="A0A0G0S7V9"/>
<feature type="transmembrane region" description="Helical" evidence="1">
    <location>
        <begin position="5"/>
        <end position="24"/>
    </location>
</feature>
<organism evidence="2 3">
    <name type="scientific">Candidatus Woesebacteria bacterium GW2011_GWA1_39_8</name>
    <dbReference type="NCBI Taxonomy" id="1618552"/>
    <lineage>
        <taxon>Bacteria</taxon>
        <taxon>Candidatus Woeseibacteriota</taxon>
    </lineage>
</organism>
<proteinExistence type="predicted"/>
<evidence type="ECO:0000313" key="2">
    <source>
        <dbReference type="EMBL" id="KKR30830.1"/>
    </source>
</evidence>
<gene>
    <name evidence="2" type="ORF">UT61_C0001G0014</name>
</gene>
<keyword evidence="1" id="KW-1133">Transmembrane helix</keyword>
<protein>
    <recommendedName>
        <fullName evidence="4">Bacterial Ig domain-containing protein</fullName>
    </recommendedName>
</protein>
<dbReference type="EMBL" id="LBXL01000001">
    <property type="protein sequence ID" value="KKR30830.1"/>
    <property type="molecule type" value="Genomic_DNA"/>
</dbReference>
<comment type="caution">
    <text evidence="2">The sequence shown here is derived from an EMBL/GenBank/DDBJ whole genome shotgun (WGS) entry which is preliminary data.</text>
</comment>
<keyword evidence="1" id="KW-0812">Transmembrane</keyword>
<dbReference type="Gene3D" id="2.60.40.10">
    <property type="entry name" value="Immunoglobulins"/>
    <property type="match status" value="1"/>
</dbReference>
<sequence length="337" mass="36683">MRKEILIAIVVGVGVGIAVAFGIWRANSALKTNLPELPSLLQKQSPTEVPSEFKITLSQPEQNDVISESPVTVAGITKPASTIVILGETEDYVLETDNQGSFSQEVELTSGVNQILIAAYDAASENTQSKLTIVYSSEFAKDIVTPSVVSPTSKEDNAIREKVQEKLQAARNNPKAYIGSVTDKTLDSLQIKDESDEIQLVSVDPENVAFAKVLTKSTSKISFNDIAIGDFIVAMGLKNGNNVLTAVRILVTEPLETLNRRIVLGEIINIAKKEVTLQEKNGSEIILQFPKSWKGPDLDELEEENILFAFGEFEGNALNIRTIKVAEKEVSPTPAEE</sequence>
<dbReference type="InterPro" id="IPR013783">
    <property type="entry name" value="Ig-like_fold"/>
</dbReference>